<evidence type="ECO:0000313" key="2">
    <source>
        <dbReference type="EMBL" id="RHW69115.1"/>
    </source>
</evidence>
<dbReference type="Proteomes" id="UP000266743">
    <property type="component" value="Chromosome 10"/>
</dbReference>
<accession>A0A3L6KYG6</accession>
<organism evidence="2 3">
    <name type="scientific">Trypanosoma brucei equiperdum</name>
    <dbReference type="NCBI Taxonomy" id="630700"/>
    <lineage>
        <taxon>Eukaryota</taxon>
        <taxon>Discoba</taxon>
        <taxon>Euglenozoa</taxon>
        <taxon>Kinetoplastea</taxon>
        <taxon>Metakinetoplastina</taxon>
        <taxon>Trypanosomatida</taxon>
        <taxon>Trypanosomatidae</taxon>
        <taxon>Trypanosoma</taxon>
    </lineage>
</organism>
<dbReference type="PANTHER" id="PTHR11679">
    <property type="entry name" value="VESICLE PROTEIN SORTING-ASSOCIATED"/>
    <property type="match status" value="1"/>
</dbReference>
<dbReference type="Pfam" id="PF00995">
    <property type="entry name" value="Sec1"/>
    <property type="match status" value="1"/>
</dbReference>
<name>A0A3L6KYG6_9TRYP</name>
<dbReference type="Gene3D" id="1.25.40.60">
    <property type="match status" value="1"/>
</dbReference>
<dbReference type="Gene3D" id="3.40.50.2060">
    <property type="match status" value="1"/>
</dbReference>
<dbReference type="InterPro" id="IPR043154">
    <property type="entry name" value="Sec-1-like_dom1"/>
</dbReference>
<dbReference type="Gene3D" id="3.40.50.1910">
    <property type="match status" value="1"/>
</dbReference>
<dbReference type="InterPro" id="IPR027482">
    <property type="entry name" value="Sec1-like_dom2"/>
</dbReference>
<dbReference type="AlphaFoldDB" id="A0A3L6KYG6"/>
<dbReference type="SUPFAM" id="SSF56815">
    <property type="entry name" value="Sec1/munc18-like (SM) proteins"/>
    <property type="match status" value="1"/>
</dbReference>
<dbReference type="InterPro" id="IPR036045">
    <property type="entry name" value="Sec1-like_sf"/>
</dbReference>
<dbReference type="PIRSF" id="PIRSF005715">
    <property type="entry name" value="VPS45_Sec1"/>
    <property type="match status" value="1"/>
</dbReference>
<dbReference type="EMBL" id="QSBY01000010">
    <property type="protein sequence ID" value="RHW69115.1"/>
    <property type="molecule type" value="Genomic_DNA"/>
</dbReference>
<dbReference type="InterPro" id="IPR043127">
    <property type="entry name" value="Sec-1-like_dom3a"/>
</dbReference>
<sequence length="589" mass="64975">MSTAPPNLFSTVAAYMDAILPADNAMKVLLVDEATLHIISMVRSQTFLLSRGVFLVARVDNHSQRKCMGNMRCVVFIRPQVLSVNAVCDELRNPKYESYAIYFSAAAPSELLDSLACADVRGVVRSVCEVFCDFVTLNADAFVTAAPVPNVLLPGFMNSGSLKRVAEGIASTFVAHRRRPYVRYDQRSAFARSLATVLNDVLGENIELYDYKSKDTVLLILDRNSDALTPLITPWTYQSMLNEHVGLQYNRLHFSAATSQNNQEQKGSEEGEGEYVFSPNDDSFFAANMFANWGDLCQNVKEFVDKCKSTINIDRNTATMDEIKDYVQRISHTKSMAGSVEKHATVVTHLSSEIKKRGLLETSLLEQHMIVANDPTGHWNRLQDFVCQRNRGSGDGVATVTDIVRLCLIYHLKYEKPHQPSRVTEVLRGLGANYGDLLRKLRQYNGDRPTEELFGATGVIATIVKSFVDSENIYTQHEAVLKRTLLQLFSGRLPVEQYPYLGPSSPGNAGASCFHQPQQPFTFKPKEVIVFMCGGYTYSEAAVINAINTGSAYTGSAASSLPQGPVHACIGGTGVLNSETFLSLLAAHA</sequence>
<comment type="caution">
    <text evidence="2">The sequence shown here is derived from an EMBL/GenBank/DDBJ whole genome shotgun (WGS) entry which is preliminary data.</text>
</comment>
<evidence type="ECO:0000313" key="3">
    <source>
        <dbReference type="Proteomes" id="UP000266743"/>
    </source>
</evidence>
<dbReference type="Gene3D" id="3.90.830.10">
    <property type="entry name" value="Syntaxin Binding Protein 1, Chain A, domain 2"/>
    <property type="match status" value="1"/>
</dbReference>
<dbReference type="InterPro" id="IPR001619">
    <property type="entry name" value="Sec1-like"/>
</dbReference>
<dbReference type="GO" id="GO:0016192">
    <property type="term" value="P:vesicle-mediated transport"/>
    <property type="evidence" value="ECO:0007669"/>
    <property type="project" value="InterPro"/>
</dbReference>
<protein>
    <submittedName>
        <fullName evidence="2">Vacuolar protein sorting-associated protein 45</fullName>
    </submittedName>
</protein>
<comment type="similarity">
    <text evidence="1">Belongs to the STXBP/unc-18/SEC1 family.</text>
</comment>
<gene>
    <name evidence="2" type="primary">VPS45</name>
    <name evidence="2" type="ORF">DPX39_100073700</name>
</gene>
<reference evidence="2 3" key="1">
    <citation type="submission" date="2018-09" db="EMBL/GenBank/DDBJ databases">
        <title>whole genome sequence of T. equiperdum IVM-t1 strain.</title>
        <authorList>
            <person name="Suganuma K."/>
        </authorList>
    </citation>
    <scope>NUCLEOTIDE SEQUENCE [LARGE SCALE GENOMIC DNA]</scope>
    <source>
        <strain evidence="2 3">IVM-t1</strain>
    </source>
</reference>
<evidence type="ECO:0000256" key="1">
    <source>
        <dbReference type="ARBA" id="ARBA00009884"/>
    </source>
</evidence>
<proteinExistence type="inferred from homology"/>